<dbReference type="AlphaFoldDB" id="A0A813D7N9"/>
<keyword evidence="6" id="KW-0630">Potassium</keyword>
<dbReference type="Proteomes" id="UP000654075">
    <property type="component" value="Unassembled WGS sequence"/>
</dbReference>
<feature type="domain" description="Calcium-activated potassium channel BK alpha subunit" evidence="11">
    <location>
        <begin position="25"/>
        <end position="115"/>
    </location>
</feature>
<dbReference type="GO" id="GO:0016020">
    <property type="term" value="C:membrane"/>
    <property type="evidence" value="ECO:0007669"/>
    <property type="project" value="UniProtKB-SubCell"/>
</dbReference>
<dbReference type="EMBL" id="CAJNNV010001152">
    <property type="protein sequence ID" value="CAE8584406.1"/>
    <property type="molecule type" value="Genomic_DNA"/>
</dbReference>
<evidence type="ECO:0000256" key="6">
    <source>
        <dbReference type="ARBA" id="ARBA00022958"/>
    </source>
</evidence>
<dbReference type="GO" id="GO:0005267">
    <property type="term" value="F:potassium channel activity"/>
    <property type="evidence" value="ECO:0007669"/>
    <property type="project" value="UniProtKB-KW"/>
</dbReference>
<sequence>AQVLSSDTRDRIVQMPGWDRIQDVCLVIGELTAAMIAMSSLHRGVATMVLNLVSHTTQNGSDDSKTEEWFRLYQEGSLQEIYHCSIPSRSELCGMEMVEAAHHLLQQFRMLLLAVKREEESKSDSNSHSKQPRYRLVLFPGSETILNEGDR</sequence>
<organism evidence="12 13">
    <name type="scientific">Polarella glacialis</name>
    <name type="common">Dinoflagellate</name>
    <dbReference type="NCBI Taxonomy" id="89957"/>
    <lineage>
        <taxon>Eukaryota</taxon>
        <taxon>Sar</taxon>
        <taxon>Alveolata</taxon>
        <taxon>Dinophyceae</taxon>
        <taxon>Suessiales</taxon>
        <taxon>Suessiaceae</taxon>
        <taxon>Polarella</taxon>
    </lineage>
</organism>
<keyword evidence="13" id="KW-1185">Reference proteome</keyword>
<feature type="non-terminal residue" evidence="12">
    <location>
        <position position="151"/>
    </location>
</feature>
<protein>
    <recommendedName>
        <fullName evidence="11">Calcium-activated potassium channel BK alpha subunit domain-containing protein</fullName>
    </recommendedName>
</protein>
<feature type="non-terminal residue" evidence="12">
    <location>
        <position position="1"/>
    </location>
</feature>
<evidence type="ECO:0000259" key="11">
    <source>
        <dbReference type="Pfam" id="PF03493"/>
    </source>
</evidence>
<name>A0A813D7N9_POLGL</name>
<evidence type="ECO:0000313" key="12">
    <source>
        <dbReference type="EMBL" id="CAE8584406.1"/>
    </source>
</evidence>
<comment type="subcellular location">
    <subcellularLocation>
        <location evidence="1">Membrane</location>
        <topology evidence="1">Multi-pass membrane protein</topology>
    </subcellularLocation>
</comment>
<evidence type="ECO:0000313" key="13">
    <source>
        <dbReference type="Proteomes" id="UP000654075"/>
    </source>
</evidence>
<proteinExistence type="predicted"/>
<reference evidence="12" key="1">
    <citation type="submission" date="2021-02" db="EMBL/GenBank/DDBJ databases">
        <authorList>
            <person name="Dougan E. K."/>
            <person name="Rhodes N."/>
            <person name="Thang M."/>
            <person name="Chan C."/>
        </authorList>
    </citation>
    <scope>NUCLEOTIDE SEQUENCE</scope>
</reference>
<keyword evidence="9" id="KW-0472">Membrane</keyword>
<keyword evidence="4" id="KW-0812">Transmembrane</keyword>
<evidence type="ECO:0000256" key="2">
    <source>
        <dbReference type="ARBA" id="ARBA00022448"/>
    </source>
</evidence>
<evidence type="ECO:0000256" key="7">
    <source>
        <dbReference type="ARBA" id="ARBA00022989"/>
    </source>
</evidence>
<evidence type="ECO:0000256" key="5">
    <source>
        <dbReference type="ARBA" id="ARBA00022826"/>
    </source>
</evidence>
<evidence type="ECO:0000256" key="3">
    <source>
        <dbReference type="ARBA" id="ARBA00022538"/>
    </source>
</evidence>
<dbReference type="OrthoDB" id="297496at2759"/>
<accession>A0A813D7N9</accession>
<comment type="caution">
    <text evidence="12">The sequence shown here is derived from an EMBL/GenBank/DDBJ whole genome shotgun (WGS) entry which is preliminary data.</text>
</comment>
<keyword evidence="10" id="KW-0407">Ion channel</keyword>
<dbReference type="Pfam" id="PF03493">
    <property type="entry name" value="BK_channel_a"/>
    <property type="match status" value="1"/>
</dbReference>
<keyword evidence="8" id="KW-0406">Ion transport</keyword>
<gene>
    <name evidence="12" type="ORF">PGLA1383_LOCUS3340</name>
</gene>
<keyword evidence="5" id="KW-0631">Potassium channel</keyword>
<keyword evidence="3" id="KW-0633">Potassium transport</keyword>
<evidence type="ECO:0000256" key="9">
    <source>
        <dbReference type="ARBA" id="ARBA00023136"/>
    </source>
</evidence>
<dbReference type="PANTHER" id="PTHR10027:SF10">
    <property type="entry name" value="SLOWPOKE 2, ISOFORM D"/>
    <property type="match status" value="1"/>
</dbReference>
<dbReference type="InterPro" id="IPR003929">
    <property type="entry name" value="K_chnl_BK_asu"/>
</dbReference>
<evidence type="ECO:0000256" key="4">
    <source>
        <dbReference type="ARBA" id="ARBA00022692"/>
    </source>
</evidence>
<evidence type="ECO:0000256" key="8">
    <source>
        <dbReference type="ARBA" id="ARBA00023065"/>
    </source>
</evidence>
<keyword evidence="2" id="KW-0813">Transport</keyword>
<evidence type="ECO:0000256" key="10">
    <source>
        <dbReference type="ARBA" id="ARBA00023303"/>
    </source>
</evidence>
<dbReference type="InterPro" id="IPR047871">
    <property type="entry name" value="K_chnl_Slo-like"/>
</dbReference>
<keyword evidence="7" id="KW-1133">Transmembrane helix</keyword>
<evidence type="ECO:0000256" key="1">
    <source>
        <dbReference type="ARBA" id="ARBA00004141"/>
    </source>
</evidence>
<dbReference type="PANTHER" id="PTHR10027">
    <property type="entry name" value="CALCIUM-ACTIVATED POTASSIUM CHANNEL ALPHA CHAIN"/>
    <property type="match status" value="1"/>
</dbReference>